<dbReference type="RefSeq" id="WP_029161455.1">
    <property type="nucleotide sequence ID" value="NZ_CP009933.1"/>
</dbReference>
<dbReference type="SUPFAM" id="SSF81606">
    <property type="entry name" value="PP2C-like"/>
    <property type="match status" value="1"/>
</dbReference>
<evidence type="ECO:0000313" key="10">
    <source>
        <dbReference type="EMBL" id="AKA69961.1"/>
    </source>
</evidence>
<dbReference type="NCBIfam" id="NF033484">
    <property type="entry name" value="Stp1_PP2C_phos"/>
    <property type="match status" value="1"/>
</dbReference>
<evidence type="ECO:0000256" key="6">
    <source>
        <dbReference type="ARBA" id="ARBA00023211"/>
    </source>
</evidence>
<dbReference type="Pfam" id="PF13672">
    <property type="entry name" value="PP2C_2"/>
    <property type="match status" value="1"/>
</dbReference>
<comment type="catalytic activity">
    <reaction evidence="8">
        <text>O-phospho-L-threonyl-[protein] + H2O = L-threonyl-[protein] + phosphate</text>
        <dbReference type="Rhea" id="RHEA:47004"/>
        <dbReference type="Rhea" id="RHEA-COMP:11060"/>
        <dbReference type="Rhea" id="RHEA-COMP:11605"/>
        <dbReference type="ChEBI" id="CHEBI:15377"/>
        <dbReference type="ChEBI" id="CHEBI:30013"/>
        <dbReference type="ChEBI" id="CHEBI:43474"/>
        <dbReference type="ChEBI" id="CHEBI:61977"/>
        <dbReference type="EC" id="3.1.3.16"/>
    </reaction>
</comment>
<evidence type="ECO:0000256" key="8">
    <source>
        <dbReference type="ARBA" id="ARBA00048336"/>
    </source>
</evidence>
<sequence length="250" mass="27378">MVGMLSDIGNVRKINEDSVGFYQSENFDIYVIADGMGGHNAGEVASKLAVDTTIDYVKSFVNFISIDSMKDTLKSGIKSANEKIFNMSKNKSELNGMGTTITACLVKENKMIVANVGDSSCYIMKYDGIIKITKDHSLVQQLVDEGSITEEEAVSHPNKNIITRALGTNIDVDIDIFEANLSDSLKIILCTDGLSNGVNLNEMYDIIMNNSNQGACKQLIELSKLKGGRDNISVIVFEGECEDDRNHARQ</sequence>
<dbReference type="GO" id="GO:0046872">
    <property type="term" value="F:metal ion binding"/>
    <property type="evidence" value="ECO:0007669"/>
    <property type="project" value="UniProtKB-KW"/>
</dbReference>
<comment type="catalytic activity">
    <reaction evidence="7">
        <text>O-phospho-L-seryl-[protein] + H2O = L-seryl-[protein] + phosphate</text>
        <dbReference type="Rhea" id="RHEA:20629"/>
        <dbReference type="Rhea" id="RHEA-COMP:9863"/>
        <dbReference type="Rhea" id="RHEA-COMP:11604"/>
        <dbReference type="ChEBI" id="CHEBI:15377"/>
        <dbReference type="ChEBI" id="CHEBI:29999"/>
        <dbReference type="ChEBI" id="CHEBI:43474"/>
        <dbReference type="ChEBI" id="CHEBI:83421"/>
        <dbReference type="EC" id="3.1.3.16"/>
    </reaction>
</comment>
<dbReference type="SMART" id="SM00331">
    <property type="entry name" value="PP2C_SIG"/>
    <property type="match status" value="1"/>
</dbReference>
<evidence type="ECO:0000256" key="4">
    <source>
        <dbReference type="ARBA" id="ARBA00022801"/>
    </source>
</evidence>
<keyword evidence="11" id="KW-1185">Reference proteome</keyword>
<proteinExistence type="predicted"/>
<dbReference type="EMBL" id="CP009933">
    <property type="protein sequence ID" value="AKA69961.1"/>
    <property type="molecule type" value="Genomic_DNA"/>
</dbReference>
<name>A0A0E3GRA1_CLOSL</name>
<dbReference type="InterPro" id="IPR001932">
    <property type="entry name" value="PPM-type_phosphatase-like_dom"/>
</dbReference>
<dbReference type="PROSITE" id="PS51746">
    <property type="entry name" value="PPM_2"/>
    <property type="match status" value="1"/>
</dbReference>
<protein>
    <recommendedName>
        <fullName evidence="2">protein-serine/threonine phosphatase</fullName>
        <ecNumber evidence="2">3.1.3.16</ecNumber>
    </recommendedName>
</protein>
<dbReference type="STRING" id="1548.CSCA_2836"/>
<evidence type="ECO:0000256" key="7">
    <source>
        <dbReference type="ARBA" id="ARBA00047761"/>
    </source>
</evidence>
<dbReference type="SMART" id="SM00332">
    <property type="entry name" value="PP2Cc"/>
    <property type="match status" value="1"/>
</dbReference>
<dbReference type="KEGG" id="csq:CSCA_2836"/>
<evidence type="ECO:0000256" key="5">
    <source>
        <dbReference type="ARBA" id="ARBA00022912"/>
    </source>
</evidence>
<dbReference type="EC" id="3.1.3.16" evidence="2"/>
<feature type="domain" description="PPM-type phosphatase" evidence="9">
    <location>
        <begin position="1"/>
        <end position="239"/>
    </location>
</feature>
<comment type="cofactor">
    <cofactor evidence="1">
        <name>Mn(2+)</name>
        <dbReference type="ChEBI" id="CHEBI:29035"/>
    </cofactor>
</comment>
<evidence type="ECO:0000256" key="2">
    <source>
        <dbReference type="ARBA" id="ARBA00013081"/>
    </source>
</evidence>
<organism evidence="10 11">
    <name type="scientific">Clostridium scatologenes</name>
    <dbReference type="NCBI Taxonomy" id="1548"/>
    <lineage>
        <taxon>Bacteria</taxon>
        <taxon>Bacillati</taxon>
        <taxon>Bacillota</taxon>
        <taxon>Clostridia</taxon>
        <taxon>Eubacteriales</taxon>
        <taxon>Clostridiaceae</taxon>
        <taxon>Clostridium</taxon>
    </lineage>
</organism>
<evidence type="ECO:0000259" key="9">
    <source>
        <dbReference type="PROSITE" id="PS51746"/>
    </source>
</evidence>
<evidence type="ECO:0000256" key="1">
    <source>
        <dbReference type="ARBA" id="ARBA00001936"/>
    </source>
</evidence>
<dbReference type="FunFam" id="3.60.40.10:FF:000002">
    <property type="entry name" value="Serine/threonine phosphatase stp"/>
    <property type="match status" value="1"/>
</dbReference>
<dbReference type="InterPro" id="IPR036457">
    <property type="entry name" value="PPM-type-like_dom_sf"/>
</dbReference>
<dbReference type="HOGENOM" id="CLU_034545_4_1_9"/>
<dbReference type="Proteomes" id="UP000033115">
    <property type="component" value="Chromosome"/>
</dbReference>
<dbReference type="CDD" id="cd00143">
    <property type="entry name" value="PP2Cc"/>
    <property type="match status" value="1"/>
</dbReference>
<keyword evidence="5" id="KW-0904">Protein phosphatase</keyword>
<keyword evidence="3" id="KW-0479">Metal-binding</keyword>
<reference evidence="10 11" key="1">
    <citation type="journal article" date="2015" name="J. Biotechnol.">
        <title>Complete genome sequence of a malodorant-producing acetogen, Clostridium scatologenes ATCC 25775(T).</title>
        <authorList>
            <person name="Zhu Z."/>
            <person name="Guo T."/>
            <person name="Zheng H."/>
            <person name="Song T."/>
            <person name="Ouyang P."/>
            <person name="Xie J."/>
        </authorList>
    </citation>
    <scope>NUCLEOTIDE SEQUENCE [LARGE SCALE GENOMIC DNA]</scope>
    <source>
        <strain evidence="10 11">ATCC 25775</strain>
    </source>
</reference>
<keyword evidence="4" id="KW-0378">Hydrolase</keyword>
<dbReference type="InterPro" id="IPR015655">
    <property type="entry name" value="PP2C"/>
</dbReference>
<evidence type="ECO:0000313" key="11">
    <source>
        <dbReference type="Proteomes" id="UP000033115"/>
    </source>
</evidence>
<dbReference type="Gene3D" id="3.60.40.10">
    <property type="entry name" value="PPM-type phosphatase domain"/>
    <property type="match status" value="1"/>
</dbReference>
<gene>
    <name evidence="10" type="ORF">CSCA_2836</name>
</gene>
<dbReference type="GO" id="GO:0004722">
    <property type="term" value="F:protein serine/threonine phosphatase activity"/>
    <property type="evidence" value="ECO:0007669"/>
    <property type="project" value="UniProtKB-EC"/>
</dbReference>
<accession>A0A0E3GRA1</accession>
<evidence type="ECO:0000256" key="3">
    <source>
        <dbReference type="ARBA" id="ARBA00022723"/>
    </source>
</evidence>
<dbReference type="AlphaFoldDB" id="A0A0E3GRA1"/>
<keyword evidence="6" id="KW-0464">Manganese</keyword>
<dbReference type="PANTHER" id="PTHR47992">
    <property type="entry name" value="PROTEIN PHOSPHATASE"/>
    <property type="match status" value="1"/>
</dbReference>